<sequence length="82" mass="9241">MLHLGYWRLLFKILPIGIQWNITSTGFQGGFPQFPGVPGSLEMNLKGMSECQNLRCRGELRVASLESVGLPRTRCITRHIPD</sequence>
<reference evidence="1" key="1">
    <citation type="submission" date="2023-07" db="EMBL/GenBank/DDBJ databases">
        <authorList>
            <person name="Stuckert A."/>
        </authorList>
    </citation>
    <scope>NUCLEOTIDE SEQUENCE</scope>
</reference>
<name>A0ABN9LE46_9NEOB</name>
<organism evidence="1 2">
    <name type="scientific">Ranitomeya imitator</name>
    <name type="common">mimic poison frog</name>
    <dbReference type="NCBI Taxonomy" id="111125"/>
    <lineage>
        <taxon>Eukaryota</taxon>
        <taxon>Metazoa</taxon>
        <taxon>Chordata</taxon>
        <taxon>Craniata</taxon>
        <taxon>Vertebrata</taxon>
        <taxon>Euteleostomi</taxon>
        <taxon>Amphibia</taxon>
        <taxon>Batrachia</taxon>
        <taxon>Anura</taxon>
        <taxon>Neobatrachia</taxon>
        <taxon>Hyloidea</taxon>
        <taxon>Dendrobatidae</taxon>
        <taxon>Dendrobatinae</taxon>
        <taxon>Ranitomeya</taxon>
    </lineage>
</organism>
<dbReference type="EMBL" id="CAUEEQ010016094">
    <property type="protein sequence ID" value="CAJ0939975.1"/>
    <property type="molecule type" value="Genomic_DNA"/>
</dbReference>
<comment type="caution">
    <text evidence="1">The sequence shown here is derived from an EMBL/GenBank/DDBJ whole genome shotgun (WGS) entry which is preliminary data.</text>
</comment>
<proteinExistence type="predicted"/>
<protein>
    <submittedName>
        <fullName evidence="1">Uncharacterized protein</fullName>
    </submittedName>
</protein>
<evidence type="ECO:0000313" key="2">
    <source>
        <dbReference type="Proteomes" id="UP001176940"/>
    </source>
</evidence>
<accession>A0ABN9LE46</accession>
<keyword evidence="2" id="KW-1185">Reference proteome</keyword>
<dbReference type="Proteomes" id="UP001176940">
    <property type="component" value="Unassembled WGS sequence"/>
</dbReference>
<gene>
    <name evidence="1" type="ORF">RIMI_LOCUS8202135</name>
</gene>
<evidence type="ECO:0000313" key="1">
    <source>
        <dbReference type="EMBL" id="CAJ0939975.1"/>
    </source>
</evidence>